<name>A0A0N5AD85_9BILA</name>
<keyword evidence="1" id="KW-1185">Reference proteome</keyword>
<sequence length="266" mass="29749">MQNLTAETTSSSELLSVSRLPPSTSVELPCVSSFTDNCTAKISEIVPCDENSESNTDDGTDQELLAMFRKEDQYLMPNKSQVLFYLTEAHILRIHRTGADLQITDSIDFPLFDVWTDSFCSKTTWIIESYGRTVLMISEKNQTPWCFLGRSRTLSVVVTDWNGDIFGHFLPGNPFLIRNTNAQTIAKLITKQHAEAGKAMWVCISEKSGCEIASLENYSTITFTEVSVGFHLKLLVLAAFIRLTAVRLPKSRNYCCCSKVTSMVAK</sequence>
<dbReference type="AlphaFoldDB" id="A0A0N5AD85"/>
<dbReference type="WBParaSite" id="SMUV_0000212201-mRNA-1">
    <property type="protein sequence ID" value="SMUV_0000212201-mRNA-1"/>
    <property type="gene ID" value="SMUV_0000212201"/>
</dbReference>
<evidence type="ECO:0000313" key="1">
    <source>
        <dbReference type="Proteomes" id="UP000046393"/>
    </source>
</evidence>
<protein>
    <submittedName>
        <fullName evidence="2">TLDc domain-containing protein</fullName>
    </submittedName>
</protein>
<organism evidence="1 2">
    <name type="scientific">Syphacia muris</name>
    <dbReference type="NCBI Taxonomy" id="451379"/>
    <lineage>
        <taxon>Eukaryota</taxon>
        <taxon>Metazoa</taxon>
        <taxon>Ecdysozoa</taxon>
        <taxon>Nematoda</taxon>
        <taxon>Chromadorea</taxon>
        <taxon>Rhabditida</taxon>
        <taxon>Spirurina</taxon>
        <taxon>Oxyuridomorpha</taxon>
        <taxon>Oxyuroidea</taxon>
        <taxon>Oxyuridae</taxon>
        <taxon>Syphacia</taxon>
    </lineage>
</organism>
<dbReference type="Proteomes" id="UP000046393">
    <property type="component" value="Unplaced"/>
</dbReference>
<evidence type="ECO:0000313" key="2">
    <source>
        <dbReference type="WBParaSite" id="SMUV_0000212201-mRNA-1"/>
    </source>
</evidence>
<proteinExistence type="predicted"/>
<reference evidence="2" key="1">
    <citation type="submission" date="2017-02" db="UniProtKB">
        <authorList>
            <consortium name="WormBaseParasite"/>
        </authorList>
    </citation>
    <scope>IDENTIFICATION</scope>
</reference>
<accession>A0A0N5AD85</accession>
<dbReference type="STRING" id="451379.A0A0N5AD85"/>